<evidence type="ECO:0000313" key="14">
    <source>
        <dbReference type="Proteomes" id="UP000640335"/>
    </source>
</evidence>
<dbReference type="CDD" id="cd18819">
    <property type="entry name" value="GH43_LbAraf43-like"/>
    <property type="match status" value="1"/>
</dbReference>
<feature type="compositionally biased region" description="Low complexity" evidence="8">
    <location>
        <begin position="1996"/>
        <end position="2071"/>
    </location>
</feature>
<dbReference type="SUPFAM" id="SSF49899">
    <property type="entry name" value="Concanavalin A-like lectins/glucanases"/>
    <property type="match status" value="2"/>
</dbReference>
<dbReference type="Proteomes" id="UP000640335">
    <property type="component" value="Unassembled WGS sequence"/>
</dbReference>
<name>A0ABR8Q2E3_9CLOT</name>
<evidence type="ECO:0000256" key="3">
    <source>
        <dbReference type="ARBA" id="ARBA00022525"/>
    </source>
</evidence>
<feature type="region of interest" description="Disordered" evidence="8">
    <location>
        <begin position="1974"/>
        <end position="2073"/>
    </location>
</feature>
<evidence type="ECO:0000256" key="7">
    <source>
        <dbReference type="ARBA" id="ARBA00023295"/>
    </source>
</evidence>
<feature type="domain" description="Atrophied bacterial Ig" evidence="12">
    <location>
        <begin position="372"/>
        <end position="443"/>
    </location>
</feature>
<feature type="compositionally biased region" description="Acidic residues" evidence="8">
    <location>
        <begin position="1982"/>
        <end position="1995"/>
    </location>
</feature>
<dbReference type="Pfam" id="PF13385">
    <property type="entry name" value="Laminin_G_3"/>
    <property type="match status" value="2"/>
</dbReference>
<dbReference type="InterPro" id="IPR046780">
    <property type="entry name" value="aBig_2"/>
</dbReference>
<dbReference type="Pfam" id="PF04616">
    <property type="entry name" value="Glyco_hydro_43"/>
    <property type="match status" value="2"/>
</dbReference>
<keyword evidence="7" id="KW-0326">Glycosidase</keyword>
<evidence type="ECO:0000256" key="9">
    <source>
        <dbReference type="SAM" id="Phobius"/>
    </source>
</evidence>
<dbReference type="SUPFAM" id="SSF75005">
    <property type="entry name" value="Arabinanase/levansucrase/invertase"/>
    <property type="match status" value="3"/>
</dbReference>
<dbReference type="EMBL" id="JACSQZ010000013">
    <property type="protein sequence ID" value="MBD7914598.1"/>
    <property type="molecule type" value="Genomic_DNA"/>
</dbReference>
<dbReference type="PANTHER" id="PTHR43817:SF1">
    <property type="entry name" value="HYDROLASE, FAMILY 43, PUTATIVE (AFU_ORTHOLOGUE AFUA_3G01660)-RELATED"/>
    <property type="match status" value="1"/>
</dbReference>
<protein>
    <submittedName>
        <fullName evidence="13">Family 43 glycosylhydrolase</fullName>
    </submittedName>
</protein>
<dbReference type="Pfam" id="PF20578">
    <property type="entry name" value="aBig_2"/>
    <property type="match status" value="4"/>
</dbReference>
<keyword evidence="9" id="KW-1133">Transmembrane helix</keyword>
<feature type="transmembrane region" description="Helical" evidence="9">
    <location>
        <begin position="2081"/>
        <end position="2099"/>
    </location>
</feature>
<sequence length="2110" mass="235121">MRMNKLRRYISTLLMVVFVLSMFFENVVHSLNLASESSLNDLLLYYEFNETSSISETVINDSSGNGNNGVLKGSGATISDGVLTLPGGKANSNAAYVEMPKGLFDSNDTLTISVWLKNETGAGNYSAMFFGTTESLPSQYWLLNPSAPNGSFKSVFTNSVNANEPWSTEKGISAGQKTDSNWALFTTVITPKTDSNNGELKAYYNGKYIGGDVLTRNVSDFGKDLVAYIGKSSYSDIFYKGKVKEVKVHNKALSDEEIKEDYFNVASEEAINNALLEDSNALNIENTNIIEDISLLQKGSINYSKITWTSSNEDYISSTGIVNRPEDSDKEVSLKATLTLGGKSIDKTFKLTVLSSNIQNDLNELLRNFNLNTSYVDKDFILPNTAGKDSKVNWTSSNEDYITSEGKVIRPKVGEGNKEITLKAEIELNGSKATKEFLITVIEEYYGYLMSYIKSDNGVLDNSLHLGYSIDGSNFTALNSNSGILFAKNTSSTKNDNKNGLKSPFIFRKNNGTYGIIATNNDSHSYVYIYESQDLINFYNEMKIALNKSNTKVLSPQCYYDNSTGDYIINWTDGNNKYKNTTKDFINVSQPIENEYEVLGKSDNVALPDKAINGSIIQVTKDEYFKVVNKLGMISNTGIEVVNINISNKEELNLPKVVTGNYSDGSTASLSVDWSQEDIDKINFSKPGVYTVSGSVIRKEYENPFIEEKADPWITKGSDGYYYFTASYPMYGSGDKNGYSKITLRRSETIEGLREAEEITIWDSKNSSKIFRYIWAPEIHEINGVWYVYFTGSTSSNNVWGIKPHVLQCTADNPMDPNSWIEKGVFQTTEEDSFSFKDFSLDMTYFENNGEHYVIWAQKGVASDLYMATINPDEPWKLTSKPMLLTTPEYAWERIYENVNEGAAVIKRNGKVFVYYSASATGVEYCMGVLSADEKSDLMNPDSWSKNPYPVLTSNDVPGEYGPGHNSFTIDENGNDVFVYHARSEECYEDKCEYANESPLYDPCRHARVRNVHWSADGTPILKMTSEQAVSLENRTIEATITVEGVSEESSNILHYDMTIENGSLIDKVGNKNGNIKNLKYEDIKDGSLAFNNDSEPLYVEIPEGTVNGLKDITISAIVNWKGGVNASWLYTLGSDSGKYLFVTPSNNSSKLQAGFAYGSNLNGWQTEKQASYTSRLQANEWSMVTITFDSDNNTLSLYLNGKLVGENKNISYELSDILKSGSVNGYIGKSFYSADPYFSGELADFKIFSKALNSEEVMELNNESDDLILNLSVNSVEYETILNGNKDKYNVISDLKLPNSIGAVSIEWESSDESVISKDGKVLSSIEDREVVLKAKFKYANKSIEKNFDFKVLREMTVLEKLNYDKDLLTINNIDDVRGNLTLLNKGYYGSNITWTSSDESIITSKDNGDIKAGVVTRQDNDEEVKLVATFTLDNEIVTKEFTAKVKAKVNNLDYKGYIFTYFIGENFANGEQIYLGASKDGLNWQEVNNNQPILTSDLGEKGVRDPFIIRSPEGDKFYLIATDLKIYNGNGWGAAQSSGSQSIMVWESTDLVNWSNQRMVEVAIDTAGCTWAPEAVYDKTTGEYVVFWASKDNDRPDANGNYHHRIYYAKTRDFYTFTEPELYYSIELDNNSATDIIDTTIIEDNGMYYRFTKNEVTKKVFLEKSDAIFGTWTKVDSNVSSFNYVEGPTIFKFNDRDEWCLLLDEYGGIKYFPAITDSLDGGEFVKLDRSEYSLPKGASPYGPRHGTVISVTQEEYDNIMKAYGDGSYVAKYNLEIAVSEARKINAEDLENVIPSVVEEFRLNLEKAESVLADESSNQEQVDIATENLKAIMLKLLSSIKGDKGDLIELVDKVESLEDDKYFLEGWTKLQSELENAKIVINDDNALEEDVNKAYTALLEAYLNLKPRPNKEALTNLINSAKAIDSSKYTKESVEVLKEVLLLAEEVLNNEEATEEEVHNVEEALNEAISNLKEDNSNNSGDDDNNGNNNDDDNNGNNNNGNNGNNDNGNSNGNNNNNNGNSNGSSGNDDNVNNSGNSNNGNNANNNNNGNNNTTGNNNSNNNSNNNENNKLPITGGRNASIILLSALVLIGGGFFLIKNKKRKQEEDK</sequence>
<keyword evidence="4" id="KW-0732">Signal</keyword>
<reference evidence="13 14" key="1">
    <citation type="submission" date="2020-08" db="EMBL/GenBank/DDBJ databases">
        <title>A Genomic Blueprint of the Chicken Gut Microbiome.</title>
        <authorList>
            <person name="Gilroy R."/>
            <person name="Ravi A."/>
            <person name="Getino M."/>
            <person name="Pursley I."/>
            <person name="Horton D.L."/>
            <person name="Alikhan N.-F."/>
            <person name="Baker D."/>
            <person name="Gharbi K."/>
            <person name="Hall N."/>
            <person name="Watson M."/>
            <person name="Adriaenssens E.M."/>
            <person name="Foster-Nyarko E."/>
            <person name="Jarju S."/>
            <person name="Secka A."/>
            <person name="Antonio M."/>
            <person name="Oren A."/>
            <person name="Chaudhuri R."/>
            <person name="La Ragione R.M."/>
            <person name="Hildebrand F."/>
            <person name="Pallen M.J."/>
        </authorList>
    </citation>
    <scope>NUCLEOTIDE SEQUENCE [LARGE SCALE GENOMIC DNA]</scope>
    <source>
        <strain evidence="13 14">Sa3CUN1</strain>
    </source>
</reference>
<dbReference type="RefSeq" id="WP_191749360.1">
    <property type="nucleotide sequence ID" value="NZ_JACSQZ010000013.1"/>
</dbReference>
<dbReference type="InterPro" id="IPR023296">
    <property type="entry name" value="Glyco_hydro_beta-prop_sf"/>
</dbReference>
<dbReference type="PANTHER" id="PTHR43817">
    <property type="entry name" value="GLYCOSYL HYDROLASE"/>
    <property type="match status" value="1"/>
</dbReference>
<evidence type="ECO:0000256" key="4">
    <source>
        <dbReference type="ARBA" id="ARBA00022729"/>
    </source>
</evidence>
<evidence type="ECO:0000259" key="10">
    <source>
        <dbReference type="Pfam" id="PF00746"/>
    </source>
</evidence>
<accession>A0ABR8Q2E3</accession>
<gene>
    <name evidence="13" type="ORF">H9660_05520</name>
</gene>
<dbReference type="Gene3D" id="2.60.120.200">
    <property type="match status" value="2"/>
</dbReference>
<organism evidence="13 14">
    <name type="scientific">Clostridium gallinarum</name>
    <dbReference type="NCBI Taxonomy" id="2762246"/>
    <lineage>
        <taxon>Bacteria</taxon>
        <taxon>Bacillati</taxon>
        <taxon>Bacillota</taxon>
        <taxon>Clostridia</taxon>
        <taxon>Eubacteriales</taxon>
        <taxon>Clostridiaceae</taxon>
        <taxon>Clostridium</taxon>
    </lineage>
</organism>
<proteinExistence type="inferred from homology"/>
<keyword evidence="3" id="KW-0964">Secreted</keyword>
<evidence type="ECO:0000313" key="13">
    <source>
        <dbReference type="EMBL" id="MBD7914598.1"/>
    </source>
</evidence>
<evidence type="ECO:0000256" key="6">
    <source>
        <dbReference type="ARBA" id="ARBA00023088"/>
    </source>
</evidence>
<feature type="domain" description="Atrophied bacterial Ig" evidence="12">
    <location>
        <begin position="1366"/>
        <end position="1449"/>
    </location>
</feature>
<evidence type="ECO:0000256" key="8">
    <source>
        <dbReference type="SAM" id="MobiDB-lite"/>
    </source>
</evidence>
<keyword evidence="9" id="KW-0472">Membrane</keyword>
<feature type="domain" description="Bacterial Ig-like" evidence="11">
    <location>
        <begin position="639"/>
        <end position="696"/>
    </location>
</feature>
<dbReference type="Gene3D" id="2.115.10.20">
    <property type="entry name" value="Glycosyl hydrolase domain, family 43"/>
    <property type="match status" value="3"/>
</dbReference>
<dbReference type="Gene3D" id="1.20.1270.90">
    <property type="entry name" value="AF1782-like"/>
    <property type="match status" value="2"/>
</dbReference>
<dbReference type="InterPro" id="IPR013320">
    <property type="entry name" value="ConA-like_dom_sf"/>
</dbReference>
<dbReference type="Gene3D" id="1.20.1270.70">
    <property type="entry name" value="Designed single chain three-helix bundle"/>
    <property type="match status" value="1"/>
</dbReference>
<feature type="domain" description="Atrophied bacterial Ig" evidence="12">
    <location>
        <begin position="1285"/>
        <end position="1355"/>
    </location>
</feature>
<dbReference type="Pfam" id="PF07532">
    <property type="entry name" value="Big_4"/>
    <property type="match status" value="1"/>
</dbReference>
<comment type="similarity">
    <text evidence="1">Belongs to the glycosyl hydrolase 43 family.</text>
</comment>
<evidence type="ECO:0000256" key="2">
    <source>
        <dbReference type="ARBA" id="ARBA00022512"/>
    </source>
</evidence>
<evidence type="ECO:0000259" key="12">
    <source>
        <dbReference type="Pfam" id="PF20578"/>
    </source>
</evidence>
<keyword evidence="9" id="KW-0812">Transmembrane</keyword>
<feature type="domain" description="Gram-positive cocci surface proteins LPxTG" evidence="10">
    <location>
        <begin position="2066"/>
        <end position="2106"/>
    </location>
</feature>
<keyword evidence="6" id="KW-0572">Peptidoglycan-anchor</keyword>
<keyword evidence="5" id="KW-0378">Hydrolase</keyword>
<dbReference type="InterPro" id="IPR019931">
    <property type="entry name" value="LPXTG_anchor"/>
</dbReference>
<dbReference type="NCBIfam" id="TIGR01167">
    <property type="entry name" value="LPXTG_anchor"/>
    <property type="match status" value="1"/>
</dbReference>
<dbReference type="InterPro" id="IPR006710">
    <property type="entry name" value="Glyco_hydro_43"/>
</dbReference>
<dbReference type="CDD" id="cd08983">
    <property type="entry name" value="GH43_Bt3655-like"/>
    <property type="match status" value="1"/>
</dbReference>
<evidence type="ECO:0000259" key="11">
    <source>
        <dbReference type="Pfam" id="PF07532"/>
    </source>
</evidence>
<feature type="domain" description="Atrophied bacterial Ig" evidence="12">
    <location>
        <begin position="278"/>
        <end position="355"/>
    </location>
</feature>
<evidence type="ECO:0000256" key="5">
    <source>
        <dbReference type="ARBA" id="ARBA00022801"/>
    </source>
</evidence>
<keyword evidence="2" id="KW-0134">Cell wall</keyword>
<comment type="caution">
    <text evidence="13">The sequence shown here is derived from an EMBL/GenBank/DDBJ whole genome shotgun (WGS) entry which is preliminary data.</text>
</comment>
<keyword evidence="14" id="KW-1185">Reference proteome</keyword>
<dbReference type="Pfam" id="PF00746">
    <property type="entry name" value="Gram_pos_anchor"/>
    <property type="match status" value="1"/>
</dbReference>
<evidence type="ECO:0000256" key="1">
    <source>
        <dbReference type="ARBA" id="ARBA00009865"/>
    </source>
</evidence>
<dbReference type="InterPro" id="IPR011081">
    <property type="entry name" value="Big_4"/>
</dbReference>